<sequence length="113" mass="13030">MESGPYWFRWSCFVDWLNRDNFISECIRSYFNHRSSTAAAPGPTSFAVHQLLLHSRGVGYYHPSLSRCGYVKIKPNNVNIVIPFLVWPVEQNAQFLPKVLISIAIALRMFILL</sequence>
<dbReference type="EMBL" id="JACGWO010000011">
    <property type="protein sequence ID" value="KAK4415268.1"/>
    <property type="molecule type" value="Genomic_DNA"/>
</dbReference>
<reference evidence="1" key="1">
    <citation type="submission" date="2020-06" db="EMBL/GenBank/DDBJ databases">
        <authorList>
            <person name="Li T."/>
            <person name="Hu X."/>
            <person name="Zhang T."/>
            <person name="Song X."/>
            <person name="Zhang H."/>
            <person name="Dai N."/>
            <person name="Sheng W."/>
            <person name="Hou X."/>
            <person name="Wei L."/>
        </authorList>
    </citation>
    <scope>NUCLEOTIDE SEQUENCE</scope>
    <source>
        <strain evidence="1">3651</strain>
        <tissue evidence="1">Leaf</tissue>
    </source>
</reference>
<evidence type="ECO:0000313" key="2">
    <source>
        <dbReference type="Proteomes" id="UP001293254"/>
    </source>
</evidence>
<organism evidence="1 2">
    <name type="scientific">Sesamum alatum</name>
    <dbReference type="NCBI Taxonomy" id="300844"/>
    <lineage>
        <taxon>Eukaryota</taxon>
        <taxon>Viridiplantae</taxon>
        <taxon>Streptophyta</taxon>
        <taxon>Embryophyta</taxon>
        <taxon>Tracheophyta</taxon>
        <taxon>Spermatophyta</taxon>
        <taxon>Magnoliopsida</taxon>
        <taxon>eudicotyledons</taxon>
        <taxon>Gunneridae</taxon>
        <taxon>Pentapetalae</taxon>
        <taxon>asterids</taxon>
        <taxon>lamiids</taxon>
        <taxon>Lamiales</taxon>
        <taxon>Pedaliaceae</taxon>
        <taxon>Sesamum</taxon>
    </lineage>
</organism>
<keyword evidence="2" id="KW-1185">Reference proteome</keyword>
<reference evidence="1" key="2">
    <citation type="journal article" date="2024" name="Plant">
        <title>Genomic evolution and insights into agronomic trait innovations of Sesamum species.</title>
        <authorList>
            <person name="Miao H."/>
            <person name="Wang L."/>
            <person name="Qu L."/>
            <person name="Liu H."/>
            <person name="Sun Y."/>
            <person name="Le M."/>
            <person name="Wang Q."/>
            <person name="Wei S."/>
            <person name="Zheng Y."/>
            <person name="Lin W."/>
            <person name="Duan Y."/>
            <person name="Cao H."/>
            <person name="Xiong S."/>
            <person name="Wang X."/>
            <person name="Wei L."/>
            <person name="Li C."/>
            <person name="Ma Q."/>
            <person name="Ju M."/>
            <person name="Zhao R."/>
            <person name="Li G."/>
            <person name="Mu C."/>
            <person name="Tian Q."/>
            <person name="Mei H."/>
            <person name="Zhang T."/>
            <person name="Gao T."/>
            <person name="Zhang H."/>
        </authorList>
    </citation>
    <scope>NUCLEOTIDE SEQUENCE</scope>
    <source>
        <strain evidence="1">3651</strain>
    </source>
</reference>
<dbReference type="AlphaFoldDB" id="A0AAE1XNR7"/>
<proteinExistence type="predicted"/>
<evidence type="ECO:0000313" key="1">
    <source>
        <dbReference type="EMBL" id="KAK4415268.1"/>
    </source>
</evidence>
<name>A0AAE1XNR7_9LAMI</name>
<comment type="caution">
    <text evidence="1">The sequence shown here is derived from an EMBL/GenBank/DDBJ whole genome shotgun (WGS) entry which is preliminary data.</text>
</comment>
<protein>
    <submittedName>
        <fullName evidence="1">Uncharacterized protein</fullName>
    </submittedName>
</protein>
<gene>
    <name evidence="1" type="ORF">Salat_2634100</name>
</gene>
<dbReference type="Proteomes" id="UP001293254">
    <property type="component" value="Unassembled WGS sequence"/>
</dbReference>
<accession>A0AAE1XNR7</accession>